<evidence type="ECO:0008006" key="4">
    <source>
        <dbReference type="Google" id="ProtNLM"/>
    </source>
</evidence>
<dbReference type="Proteomes" id="UP000198556">
    <property type="component" value="Unassembled WGS sequence"/>
</dbReference>
<dbReference type="PANTHER" id="PTHR34547">
    <property type="entry name" value="YACP-LIKE NYN DOMAIN PROTEIN"/>
    <property type="match status" value="1"/>
</dbReference>
<reference evidence="2 3" key="1">
    <citation type="submission" date="2016-10" db="EMBL/GenBank/DDBJ databases">
        <authorList>
            <person name="de Groot N.N."/>
        </authorList>
    </citation>
    <scope>NUCLEOTIDE SEQUENCE [LARGE SCALE GENOMIC DNA]</scope>
    <source>
        <strain evidence="2 3">DSM 15827</strain>
    </source>
</reference>
<evidence type="ECO:0000313" key="3">
    <source>
        <dbReference type="Proteomes" id="UP000198556"/>
    </source>
</evidence>
<accession>A0A1H9PEU0</accession>
<dbReference type="AlphaFoldDB" id="A0A1H9PEU0"/>
<dbReference type="InterPro" id="IPR010298">
    <property type="entry name" value="YacP-like"/>
</dbReference>
<name>A0A1H9PEU0_9LACT</name>
<gene>
    <name evidence="2" type="ORF">SAMN05421767_1575</name>
</gene>
<proteinExistence type="predicted"/>
<dbReference type="Pfam" id="PF05991">
    <property type="entry name" value="NYN_YacP"/>
    <property type="match status" value="1"/>
</dbReference>
<keyword evidence="3" id="KW-1185">Reference proteome</keyword>
<sequence>MKKELYIVDGYNMIGAWPELVALKKADDIESARDLLLHECSNFQKFENIEVWVVFDAQFVPGVQQSFDKYAVKVIFTAEKETADSYIERTVPKYNNRLTQVSVATSDLAEQWMIFQQGALRKSAREFYNEIKESKKKQRDISEQFELSGKRRKSPWDDKQWQELDQLRFALHYSKED</sequence>
<dbReference type="STRING" id="137733.SAMN05421767_1575"/>
<organism evidence="2 3">
    <name type="scientific">Granulicatella balaenopterae</name>
    <dbReference type="NCBI Taxonomy" id="137733"/>
    <lineage>
        <taxon>Bacteria</taxon>
        <taxon>Bacillati</taxon>
        <taxon>Bacillota</taxon>
        <taxon>Bacilli</taxon>
        <taxon>Lactobacillales</taxon>
        <taxon>Carnobacteriaceae</taxon>
        <taxon>Granulicatella</taxon>
    </lineage>
</organism>
<dbReference type="CDD" id="cd10912">
    <property type="entry name" value="PIN_YacP-like"/>
    <property type="match status" value="1"/>
</dbReference>
<dbReference type="OrthoDB" id="9792160at2"/>
<dbReference type="PANTHER" id="PTHR34547:SF1">
    <property type="entry name" value="YACP-LIKE NYN DOMAIN PROTEIN"/>
    <property type="match status" value="1"/>
</dbReference>
<protein>
    <recommendedName>
        <fullName evidence="4">YacP-like NYN domain-containing protein</fullName>
    </recommendedName>
</protein>
<evidence type="ECO:0000313" key="2">
    <source>
        <dbReference type="EMBL" id="SER46776.1"/>
    </source>
</evidence>
<evidence type="ECO:0000256" key="1">
    <source>
        <dbReference type="SAM" id="MobiDB-lite"/>
    </source>
</evidence>
<dbReference type="RefSeq" id="WP_089747964.1">
    <property type="nucleotide sequence ID" value="NZ_FOGF01000057.1"/>
</dbReference>
<feature type="region of interest" description="Disordered" evidence="1">
    <location>
        <begin position="137"/>
        <end position="157"/>
    </location>
</feature>
<dbReference type="EMBL" id="FOGF01000057">
    <property type="protein sequence ID" value="SER46776.1"/>
    <property type="molecule type" value="Genomic_DNA"/>
</dbReference>